<evidence type="ECO:0000256" key="7">
    <source>
        <dbReference type="HAMAP-Rule" id="MF_00501"/>
    </source>
</evidence>
<dbReference type="OrthoDB" id="9803251at2"/>
<evidence type="ECO:0000256" key="1">
    <source>
        <dbReference type="ARBA" id="ARBA00009296"/>
    </source>
</evidence>
<dbReference type="GO" id="GO:0006412">
    <property type="term" value="P:translation"/>
    <property type="evidence" value="ECO:0007669"/>
    <property type="project" value="UniProtKB-UniRule"/>
</dbReference>
<evidence type="ECO:0000256" key="4">
    <source>
        <dbReference type="ARBA" id="ARBA00022980"/>
    </source>
</evidence>
<keyword evidence="4 7" id="KW-0689">Ribosomal protein</keyword>
<comment type="caution">
    <text evidence="7">Lacks conserved residue(s) required for the propagation of feature annotation.</text>
</comment>
<dbReference type="PANTHER" id="PTHR33280:SF1">
    <property type="entry name" value="LARGE RIBOSOMAL SUBUNIT PROTEIN BL31C"/>
    <property type="match status" value="1"/>
</dbReference>
<comment type="caution">
    <text evidence="8">The sequence shown here is derived from an EMBL/GenBank/DDBJ whole genome shotgun (WGS) entry which is preliminary data.</text>
</comment>
<dbReference type="InterPro" id="IPR027491">
    <property type="entry name" value="Ribosomal_bL31_A"/>
</dbReference>
<keyword evidence="5 7" id="KW-0687">Ribonucleoprotein</keyword>
<dbReference type="GO" id="GO:0019843">
    <property type="term" value="F:rRNA binding"/>
    <property type="evidence" value="ECO:0007669"/>
    <property type="project" value="UniProtKB-KW"/>
</dbReference>
<evidence type="ECO:0000313" key="9">
    <source>
        <dbReference type="Proteomes" id="UP000076983"/>
    </source>
</evidence>
<accession>A0A168R8C3</accession>
<dbReference type="AlphaFoldDB" id="A0A168R8C3"/>
<keyword evidence="2 7" id="KW-0699">rRNA-binding</keyword>
<protein>
    <recommendedName>
        <fullName evidence="6 7">Large ribosomal subunit protein bL31</fullName>
    </recommendedName>
</protein>
<dbReference type="PATRIC" id="fig|29557.3.peg.559"/>
<dbReference type="HAMAP" id="MF_00501">
    <property type="entry name" value="Ribosomal_bL31_1"/>
    <property type="match status" value="1"/>
</dbReference>
<dbReference type="Proteomes" id="UP000076983">
    <property type="component" value="Unassembled WGS sequence"/>
</dbReference>
<dbReference type="GO" id="GO:0005840">
    <property type="term" value="C:ribosome"/>
    <property type="evidence" value="ECO:0007669"/>
    <property type="project" value="UniProtKB-KW"/>
</dbReference>
<comment type="function">
    <text evidence="7">Binds the 23S rRNA.</text>
</comment>
<dbReference type="PRINTS" id="PR01249">
    <property type="entry name" value="RIBOSOMALL31"/>
</dbReference>
<evidence type="ECO:0000256" key="6">
    <source>
        <dbReference type="ARBA" id="ARBA00035687"/>
    </source>
</evidence>
<dbReference type="Gene3D" id="4.10.830.30">
    <property type="entry name" value="Ribosomal protein L31"/>
    <property type="match status" value="1"/>
</dbReference>
<dbReference type="STRING" id="29557.MGALLINA_05530"/>
<sequence>MKKEIHPEYFDVNVACSTCGKKFEFKSTKKSFTVDVCSGCHPVYTGDRTKTRATGMVDKFNQRMAKKQQLNK</sequence>
<evidence type="ECO:0000256" key="5">
    <source>
        <dbReference type="ARBA" id="ARBA00023274"/>
    </source>
</evidence>
<dbReference type="InterPro" id="IPR042105">
    <property type="entry name" value="Ribosomal_bL31_sf"/>
</dbReference>
<dbReference type="NCBIfam" id="NF000612">
    <property type="entry name" value="PRK00019.1"/>
    <property type="match status" value="1"/>
</dbReference>
<gene>
    <name evidence="7 8" type="primary">rpmE</name>
    <name evidence="8" type="ORF">MGALLINA_05530</name>
</gene>
<dbReference type="InterPro" id="IPR002150">
    <property type="entry name" value="Ribosomal_bL31"/>
</dbReference>
<evidence type="ECO:0000256" key="2">
    <source>
        <dbReference type="ARBA" id="ARBA00022730"/>
    </source>
</evidence>
<dbReference type="PANTHER" id="PTHR33280">
    <property type="entry name" value="50S RIBOSOMAL PROTEIN L31, CHLOROPLASTIC"/>
    <property type="match status" value="1"/>
</dbReference>
<dbReference type="EMBL" id="LVLH01000046">
    <property type="protein sequence ID" value="OAB48707.1"/>
    <property type="molecule type" value="Genomic_DNA"/>
</dbReference>
<comment type="similarity">
    <text evidence="1 7">Belongs to the bacterial ribosomal protein bL31 family. Type A subfamily.</text>
</comment>
<keyword evidence="9" id="KW-1185">Reference proteome</keyword>
<dbReference type="InterPro" id="IPR034704">
    <property type="entry name" value="Ribosomal_bL28/bL31-like_sf"/>
</dbReference>
<dbReference type="SUPFAM" id="SSF143800">
    <property type="entry name" value="L28p-like"/>
    <property type="match status" value="1"/>
</dbReference>
<organism evidence="8 9">
    <name type="scientific">Mycoplasmopsis gallinarum</name>
    <dbReference type="NCBI Taxonomy" id="29557"/>
    <lineage>
        <taxon>Bacteria</taxon>
        <taxon>Bacillati</taxon>
        <taxon>Mycoplasmatota</taxon>
        <taxon>Mycoplasmoidales</taxon>
        <taxon>Metamycoplasmataceae</taxon>
        <taxon>Mycoplasmopsis</taxon>
    </lineage>
</organism>
<keyword evidence="3 7" id="KW-0694">RNA-binding</keyword>
<dbReference type="RefSeq" id="WP_063626319.1">
    <property type="nucleotide sequence ID" value="NZ_LVLH01000046.1"/>
</dbReference>
<dbReference type="Pfam" id="PF01197">
    <property type="entry name" value="Ribosomal_L31"/>
    <property type="match status" value="1"/>
</dbReference>
<dbReference type="GO" id="GO:1990904">
    <property type="term" value="C:ribonucleoprotein complex"/>
    <property type="evidence" value="ECO:0007669"/>
    <property type="project" value="UniProtKB-KW"/>
</dbReference>
<dbReference type="GO" id="GO:0003735">
    <property type="term" value="F:structural constituent of ribosome"/>
    <property type="evidence" value="ECO:0007669"/>
    <property type="project" value="InterPro"/>
</dbReference>
<name>A0A168R8C3_9BACT</name>
<evidence type="ECO:0000313" key="8">
    <source>
        <dbReference type="EMBL" id="OAB48707.1"/>
    </source>
</evidence>
<proteinExistence type="inferred from homology"/>
<reference evidence="8 9" key="1">
    <citation type="submission" date="2016-03" db="EMBL/GenBank/DDBJ databases">
        <title>Genome sequence of Mycoplasma gallinarum strain Mgn_IPT.</title>
        <authorList>
            <person name="Yacoub E."/>
            <person name="Sirand-Pugnet P."/>
            <person name="Barre A."/>
            <person name="Maurier F."/>
            <person name="Blanchard A."/>
            <person name="Ben Abdelmoumen B.M."/>
        </authorList>
    </citation>
    <scope>NUCLEOTIDE SEQUENCE [LARGE SCALE GENOMIC DNA]</scope>
    <source>
        <strain evidence="8 9">Mgn_IPT</strain>
    </source>
</reference>
<comment type="subunit">
    <text evidence="7">Part of the 50S ribosomal subunit.</text>
</comment>
<evidence type="ECO:0000256" key="3">
    <source>
        <dbReference type="ARBA" id="ARBA00022884"/>
    </source>
</evidence>
<dbReference type="NCBIfam" id="TIGR00105">
    <property type="entry name" value="L31"/>
    <property type="match status" value="1"/>
</dbReference>